<keyword evidence="4 12" id="KW-1003">Cell membrane</keyword>
<dbReference type="AlphaFoldDB" id="A0A2T5G8Z7"/>
<gene>
    <name evidence="12" type="primary">fliP</name>
    <name evidence="13" type="ORF">BLITH_0835</name>
</gene>
<evidence type="ECO:0000256" key="4">
    <source>
        <dbReference type="ARBA" id="ARBA00022475"/>
    </source>
</evidence>
<keyword evidence="11 12" id="KW-1006">Bacterial flagellum protein export</keyword>
<dbReference type="PROSITE" id="PS01061">
    <property type="entry name" value="FLIP_2"/>
    <property type="match status" value="1"/>
</dbReference>
<evidence type="ECO:0000256" key="7">
    <source>
        <dbReference type="ARBA" id="ARBA00022927"/>
    </source>
</evidence>
<dbReference type="NCBIfam" id="TIGR01103">
    <property type="entry name" value="fliP"/>
    <property type="match status" value="1"/>
</dbReference>
<dbReference type="NCBIfam" id="NF009438">
    <property type="entry name" value="PRK12797.1"/>
    <property type="match status" value="1"/>
</dbReference>
<dbReference type="Proteomes" id="UP000244016">
    <property type="component" value="Unassembled WGS sequence"/>
</dbReference>
<dbReference type="PANTHER" id="PTHR30587:SF0">
    <property type="entry name" value="FLAGELLAR BIOSYNTHETIC PROTEIN FLIP"/>
    <property type="match status" value="1"/>
</dbReference>
<dbReference type="GO" id="GO:0044781">
    <property type="term" value="P:bacterial-type flagellum organization"/>
    <property type="evidence" value="ECO:0007669"/>
    <property type="project" value="UniProtKB-UniRule"/>
</dbReference>
<sequence length="220" mass="24212">MPILPDLLRPETAPTAVQFLLLITVLSLAPAIVVLMTSFTRIVVVFALLRNALATQQVPPNQVLIGLALLLTVFIMEPTAQEVYRAAYVPYVEGRITTEEAIRAAEKPLKEFMAKSTRQKDLALFLERRGITAVRSLDEVPFSALLPAYVLSELTTAFQMGFLLYLPFLLIDLLVASVLMGMGMLMLPPVMISLPLKLLLFLAVDGWNLVVATLLRSFGG</sequence>
<accession>A0A2T5G8Z7</accession>
<proteinExistence type="inferred from homology"/>
<dbReference type="PANTHER" id="PTHR30587">
    <property type="entry name" value="FLAGELLAR BIOSYNTHETIC PROTEIN FLIP"/>
    <property type="match status" value="1"/>
</dbReference>
<dbReference type="InterPro" id="IPR005838">
    <property type="entry name" value="T3SS_IM_P"/>
</dbReference>
<keyword evidence="5 12" id="KW-0812">Transmembrane</keyword>
<evidence type="ECO:0000256" key="9">
    <source>
        <dbReference type="ARBA" id="ARBA00023136"/>
    </source>
</evidence>
<protein>
    <recommendedName>
        <fullName evidence="2 12">Flagellar biosynthetic protein FliP</fullName>
    </recommendedName>
</protein>
<evidence type="ECO:0000256" key="8">
    <source>
        <dbReference type="ARBA" id="ARBA00022989"/>
    </source>
</evidence>
<keyword evidence="13" id="KW-0966">Cell projection</keyword>
<evidence type="ECO:0000256" key="3">
    <source>
        <dbReference type="ARBA" id="ARBA00022448"/>
    </source>
</evidence>
<feature type="transmembrane region" description="Helical" evidence="12">
    <location>
        <begin position="162"/>
        <end position="186"/>
    </location>
</feature>
<dbReference type="PROSITE" id="PS01060">
    <property type="entry name" value="FLIP_1"/>
    <property type="match status" value="1"/>
</dbReference>
<dbReference type="Pfam" id="PF00813">
    <property type="entry name" value="FliP"/>
    <property type="match status" value="1"/>
</dbReference>
<keyword evidence="3 12" id="KW-0813">Transport</keyword>
<comment type="subcellular location">
    <subcellularLocation>
        <location evidence="12">Cell membrane</location>
        <topology evidence="12">Multi-pass membrane protein</topology>
    </subcellularLocation>
    <subcellularLocation>
        <location evidence="12">Bacterial flagellum basal body</location>
    </subcellularLocation>
</comment>
<evidence type="ECO:0000256" key="2">
    <source>
        <dbReference type="ARBA" id="ARBA00021714"/>
    </source>
</evidence>
<dbReference type="GO" id="GO:0009306">
    <property type="term" value="P:protein secretion"/>
    <property type="evidence" value="ECO:0007669"/>
    <property type="project" value="UniProtKB-UniRule"/>
</dbReference>
<evidence type="ECO:0000256" key="12">
    <source>
        <dbReference type="RuleBase" id="RU362069"/>
    </source>
</evidence>
<comment type="similarity">
    <text evidence="1 12">Belongs to the FliP/MopC/SpaP family.</text>
</comment>
<keyword evidence="13" id="KW-0282">Flagellum</keyword>
<evidence type="ECO:0000313" key="13">
    <source>
        <dbReference type="EMBL" id="PTQ52656.1"/>
    </source>
</evidence>
<dbReference type="PRINTS" id="PR01302">
    <property type="entry name" value="TYPE3IMPPROT"/>
</dbReference>
<keyword evidence="9 12" id="KW-0472">Membrane</keyword>
<evidence type="ECO:0000256" key="1">
    <source>
        <dbReference type="ARBA" id="ARBA00006257"/>
    </source>
</evidence>
<dbReference type="GO" id="GO:0005886">
    <property type="term" value="C:plasma membrane"/>
    <property type="evidence" value="ECO:0007669"/>
    <property type="project" value="UniProtKB-SubCell"/>
</dbReference>
<comment type="function">
    <text evidence="12">Plays a role in the flagellum-specific transport system.</text>
</comment>
<keyword evidence="10" id="KW-0975">Bacterial flagellum</keyword>
<keyword evidence="7 12" id="KW-0653">Protein transport</keyword>
<organism evidence="13 14">
    <name type="scientific">Brockia lithotrophica</name>
    <dbReference type="NCBI Taxonomy" id="933949"/>
    <lineage>
        <taxon>Bacteria</taxon>
        <taxon>Bacillati</taxon>
        <taxon>Bacillota</taxon>
        <taxon>Bacilli</taxon>
        <taxon>Bacillales</taxon>
        <taxon>Bacillales Family X. Incertae Sedis</taxon>
        <taxon>Brockia</taxon>
    </lineage>
</organism>
<evidence type="ECO:0000313" key="14">
    <source>
        <dbReference type="Proteomes" id="UP000244016"/>
    </source>
</evidence>
<keyword evidence="6 12" id="KW-1005">Bacterial flagellum biogenesis</keyword>
<name>A0A2T5G8Z7_9BACL</name>
<comment type="caution">
    <text evidence="12">Lacks conserved residue(s) required for the propagation of feature annotation.</text>
</comment>
<evidence type="ECO:0000256" key="6">
    <source>
        <dbReference type="ARBA" id="ARBA00022795"/>
    </source>
</evidence>
<comment type="caution">
    <text evidence="13">The sequence shown here is derived from an EMBL/GenBank/DDBJ whole genome shotgun (WGS) entry which is preliminary data.</text>
</comment>
<keyword evidence="8 12" id="KW-1133">Transmembrane helix</keyword>
<dbReference type="GO" id="GO:0009425">
    <property type="term" value="C:bacterial-type flagellum basal body"/>
    <property type="evidence" value="ECO:0007669"/>
    <property type="project" value="UniProtKB-SubCell"/>
</dbReference>
<evidence type="ECO:0000256" key="11">
    <source>
        <dbReference type="ARBA" id="ARBA00023225"/>
    </source>
</evidence>
<dbReference type="EMBL" id="PEBW01000002">
    <property type="protein sequence ID" value="PTQ52656.1"/>
    <property type="molecule type" value="Genomic_DNA"/>
</dbReference>
<feature type="transmembrane region" description="Helical" evidence="12">
    <location>
        <begin position="198"/>
        <end position="218"/>
    </location>
</feature>
<keyword evidence="13" id="KW-0969">Cilium</keyword>
<dbReference type="PRINTS" id="PR00951">
    <property type="entry name" value="FLGBIOSNFLIP"/>
</dbReference>
<feature type="transmembrane region" description="Helical" evidence="12">
    <location>
        <begin position="20"/>
        <end position="49"/>
    </location>
</feature>
<evidence type="ECO:0000256" key="10">
    <source>
        <dbReference type="ARBA" id="ARBA00023143"/>
    </source>
</evidence>
<reference evidence="13 14" key="1">
    <citation type="submission" date="2017-08" db="EMBL/GenBank/DDBJ databases">
        <title>Burning lignite coal seam in the remote Altai Mountains harbors a hydrogen-driven thermophilic microbial community.</title>
        <authorList>
            <person name="Kadnikov V.V."/>
            <person name="Mardanov A.V."/>
            <person name="Ivasenko D."/>
            <person name="Beletsky A.V."/>
            <person name="Karnachuk O.V."/>
            <person name="Ravin N.V."/>
        </authorList>
    </citation>
    <scope>NUCLEOTIDE SEQUENCE [LARGE SCALE GENOMIC DNA]</scope>
    <source>
        <strain evidence="13">AL31</strain>
    </source>
</reference>
<dbReference type="InterPro" id="IPR005837">
    <property type="entry name" value="FliP"/>
</dbReference>
<evidence type="ECO:0000256" key="5">
    <source>
        <dbReference type="ARBA" id="ARBA00022692"/>
    </source>
</evidence>